<evidence type="ECO:0008006" key="5">
    <source>
        <dbReference type="Google" id="ProtNLM"/>
    </source>
</evidence>
<keyword evidence="4" id="KW-1185">Reference proteome</keyword>
<evidence type="ECO:0000313" key="4">
    <source>
        <dbReference type="Proteomes" id="UP000226431"/>
    </source>
</evidence>
<evidence type="ECO:0000313" key="3">
    <source>
        <dbReference type="EMBL" id="PHH78426.1"/>
    </source>
</evidence>
<comment type="caution">
    <text evidence="3">The sequence shown here is derived from an EMBL/GenBank/DDBJ whole genome shotgun (WGS) entry which is preliminary data.</text>
</comment>
<feature type="region of interest" description="Disordered" evidence="1">
    <location>
        <begin position="465"/>
        <end position="624"/>
    </location>
</feature>
<proteinExistence type="predicted"/>
<feature type="region of interest" description="Disordered" evidence="1">
    <location>
        <begin position="845"/>
        <end position="896"/>
    </location>
</feature>
<evidence type="ECO:0000256" key="1">
    <source>
        <dbReference type="SAM" id="MobiDB-lite"/>
    </source>
</evidence>
<feature type="compositionally biased region" description="Basic and acidic residues" evidence="1">
    <location>
        <begin position="1051"/>
        <end position="1070"/>
    </location>
</feature>
<feature type="compositionally biased region" description="Basic and acidic residues" evidence="1">
    <location>
        <begin position="518"/>
        <end position="529"/>
    </location>
</feature>
<name>A0A2C5ZEG5_9HYPO</name>
<protein>
    <recommendedName>
        <fullName evidence="5">GH16 domain-containing protein</fullName>
    </recommendedName>
</protein>
<sequence>MALVRLTNLLLLTGTAAASVYNLQQVVNSTNFNTEFEFLTKGRDPEQPYDDNKSWVRYQSLADALAKNLTNTNDGQIYLGVDHTNKLPLDTPGGRDTFRVQSTKTYNKGLFIMRYSHMPKPVCGSWPAVGEVDLYEGWDLNSANRPSFHSGTPDEVGKCGLDRSLQGAEVVSLNCDNKFNETQPEKQGCQVKEPSNGIWGSKDGGVQALLWTDTELKVWTWPSTLAPPNLDNPQVDPSTWGKPSLHLARPTCDVNAALTDQRLILNVAFCPGWGWDGGSNTPSCAATTGTTCQKFVAENPDEFKDVYFRVVDFRYFLAGVSDLGASTATNAEGHSSTSLVSTSETEVLSVPSTTSVSTSETKVLSTSSVFTSETEVPSTSLASTSETEGFFLRIFPLRVNSPNHRLQLYNHFNLFNQVFLDLFIFYRLHLDSPPQHLLTHRIAEHGNCNIPGSYTAETASVSHLFSNSSQPTSSSTANSAHPDSSTSLDSHATPSLDPSTRGRSASHGSNYPIADQFLDTKQRAARPECADENVPAGESTSGHAAGSRGPSAAPSFSNSTAGGDGVDANSVLGGSLGGDATSRRKQAAEGSASADGVSGDGSTGLNSTVAVPGESDTRSGYGSAGKFVNGTAEAKLPSGVSVNGERISGDDAGASPDNHKDNHSNPGDNHSNPGDNYVNPGDNPVNPGDNHVNPGDNPGTPPSPNPNTNLNTPNQSPTLTLNIKAKIAAKWQINLAEKALANGVNPTPEACRLTSTATHTTTVCPAHAPCKTRTTSAAEPFITTLAATPITTMPEATSTTFRGRIRVVVKLRVIVKLVRCRKGMPGCPASAEAVVVTTTVTETCEGTGTPTPGISGGQTGSAAPDQWRVPGRPVDPPADSPVDSPAVATPTVALPDTPRNFLTQRLTRTITISRCAPTATDCPVGKVTTTIETRVNCAGPGCGATTKPEPMTGMTVPSRLPSPSPSLSEKACSGADCAAPTGVSGKSKSGNDGPVEQGPARPDGPEKPASPEKPGSPPMGERVNDNPGISGKSRLQTNEGAKSGDGPFESPSRKPDSEMKEPVGDSDHPAPQRPVGNELFEDDESPLASGPARHGKSFPESPLVSGPDRHGKSFPERPVAPETARHGKSFPEDGPEDADDGLDEFSDELESSRGNRLDEEPYRNQPHKNLPQNTPHKNQPHKNLPQVQPHSNYPPNQPHKTTLPNKPPKPQNTNPITNPKQPLPQNPPSTQPKPTPWHPTPNSPHSTPQGPRLSSSGKQPGSAPAAGCQGEDCDVPGLLVSGASGLRVGVLTLVAAVGLLL</sequence>
<feature type="chain" id="PRO_5012180351" description="GH16 domain-containing protein" evidence="2">
    <location>
        <begin position="18"/>
        <end position="1301"/>
    </location>
</feature>
<feature type="compositionally biased region" description="Low complexity" evidence="1">
    <location>
        <begin position="466"/>
        <end position="480"/>
    </location>
</feature>
<gene>
    <name evidence="3" type="ORF">CDD80_6931</name>
</gene>
<feature type="compositionally biased region" description="Polar residues" evidence="1">
    <location>
        <begin position="664"/>
        <end position="674"/>
    </location>
</feature>
<dbReference type="Proteomes" id="UP000226431">
    <property type="component" value="Unassembled WGS sequence"/>
</dbReference>
<feature type="compositionally biased region" description="Polar residues" evidence="1">
    <location>
        <begin position="1185"/>
        <end position="1194"/>
    </location>
</feature>
<feature type="compositionally biased region" description="Low complexity" evidence="1">
    <location>
        <begin position="588"/>
        <end position="597"/>
    </location>
</feature>
<feature type="compositionally biased region" description="Pro residues" evidence="1">
    <location>
        <begin position="1221"/>
        <end position="1242"/>
    </location>
</feature>
<dbReference type="Gene3D" id="2.60.120.200">
    <property type="match status" value="1"/>
</dbReference>
<dbReference type="EMBL" id="NJES01000080">
    <property type="protein sequence ID" value="PHH78426.1"/>
    <property type="molecule type" value="Genomic_DNA"/>
</dbReference>
<dbReference type="OrthoDB" id="192832at2759"/>
<dbReference type="Pfam" id="PF26113">
    <property type="entry name" value="GH16_XgeA"/>
    <property type="match status" value="1"/>
</dbReference>
<feature type="compositionally biased region" description="Low complexity" evidence="1">
    <location>
        <begin position="675"/>
        <end position="698"/>
    </location>
</feature>
<feature type="compositionally biased region" description="Acidic residues" evidence="1">
    <location>
        <begin position="1133"/>
        <end position="1149"/>
    </location>
</feature>
<evidence type="ECO:0000256" key="2">
    <source>
        <dbReference type="SAM" id="SignalP"/>
    </source>
</evidence>
<feature type="signal peptide" evidence="2">
    <location>
        <begin position="1"/>
        <end position="17"/>
    </location>
</feature>
<feature type="region of interest" description="Disordered" evidence="1">
    <location>
        <begin position="637"/>
        <end position="717"/>
    </location>
</feature>
<feature type="compositionally biased region" description="Low complexity" evidence="1">
    <location>
        <begin position="706"/>
        <end position="717"/>
    </location>
</feature>
<accession>A0A2C5ZEG5</accession>
<feature type="compositionally biased region" description="Polar residues" evidence="1">
    <location>
        <begin position="481"/>
        <end position="509"/>
    </location>
</feature>
<organism evidence="3 4">
    <name type="scientific">Ophiocordyceps camponoti-rufipedis</name>
    <dbReference type="NCBI Taxonomy" id="2004952"/>
    <lineage>
        <taxon>Eukaryota</taxon>
        <taxon>Fungi</taxon>
        <taxon>Dikarya</taxon>
        <taxon>Ascomycota</taxon>
        <taxon>Pezizomycotina</taxon>
        <taxon>Sordariomycetes</taxon>
        <taxon>Hypocreomycetidae</taxon>
        <taxon>Hypocreales</taxon>
        <taxon>Ophiocordycipitaceae</taxon>
        <taxon>Ophiocordyceps</taxon>
    </lineage>
</organism>
<dbReference type="SUPFAM" id="SSF49899">
    <property type="entry name" value="Concanavalin A-like lectins/glucanases"/>
    <property type="match status" value="1"/>
</dbReference>
<feature type="compositionally biased region" description="Basic and acidic residues" evidence="1">
    <location>
        <begin position="1150"/>
        <end position="1162"/>
    </location>
</feature>
<dbReference type="STRING" id="2004952.A0A2C5ZEG5"/>
<feature type="compositionally biased region" description="Polar residues" evidence="1">
    <location>
        <begin position="1243"/>
        <end position="1259"/>
    </location>
</feature>
<dbReference type="InterPro" id="IPR013320">
    <property type="entry name" value="ConA-like_dom_sf"/>
</dbReference>
<reference evidence="3 4" key="1">
    <citation type="submission" date="2017-06" db="EMBL/GenBank/DDBJ databases">
        <title>Ant-infecting Ophiocordyceps genomes reveal a high diversity of potential behavioral manipulation genes and a possible major role for enterotoxins.</title>
        <authorList>
            <person name="De Bekker C."/>
            <person name="Evans H.C."/>
            <person name="Brachmann A."/>
            <person name="Hughes D.P."/>
        </authorList>
    </citation>
    <scope>NUCLEOTIDE SEQUENCE [LARGE SCALE GENOMIC DNA]</scope>
    <source>
        <strain evidence="3 4">Map16</strain>
    </source>
</reference>
<feature type="compositionally biased region" description="Low complexity" evidence="1">
    <location>
        <begin position="957"/>
        <end position="968"/>
    </location>
</feature>
<keyword evidence="2" id="KW-0732">Signal</keyword>
<feature type="compositionally biased region" description="Low complexity" evidence="1">
    <location>
        <begin position="541"/>
        <end position="555"/>
    </location>
</feature>
<feature type="region of interest" description="Disordered" evidence="1">
    <location>
        <begin position="940"/>
        <end position="1274"/>
    </location>
</feature>
<feature type="compositionally biased region" description="Low complexity" evidence="1">
    <location>
        <begin position="1211"/>
        <end position="1220"/>
    </location>
</feature>